<dbReference type="RefSeq" id="WP_089899971.1">
    <property type="nucleotide sequence ID" value="NZ_FOJG01000002.1"/>
</dbReference>
<accession>A0A1I0S9R8</accession>
<dbReference type="STRING" id="29529.SAMN04488122_5249"/>
<evidence type="ECO:0000313" key="2">
    <source>
        <dbReference type="Proteomes" id="UP000199310"/>
    </source>
</evidence>
<dbReference type="Proteomes" id="UP000199310">
    <property type="component" value="Unassembled WGS sequence"/>
</dbReference>
<gene>
    <name evidence="1" type="ORF">SAMN04488122_5249</name>
</gene>
<reference evidence="2" key="1">
    <citation type="submission" date="2016-10" db="EMBL/GenBank/DDBJ databases">
        <authorList>
            <person name="Varghese N."/>
            <person name="Submissions S."/>
        </authorList>
    </citation>
    <scope>NUCLEOTIDE SEQUENCE [LARGE SCALE GENOMIC DNA]</scope>
    <source>
        <strain evidence="2">DSM 3695</strain>
    </source>
</reference>
<evidence type="ECO:0000313" key="1">
    <source>
        <dbReference type="EMBL" id="SEW52938.1"/>
    </source>
</evidence>
<organism evidence="1 2">
    <name type="scientific">Chitinophaga arvensicola</name>
    <dbReference type="NCBI Taxonomy" id="29529"/>
    <lineage>
        <taxon>Bacteria</taxon>
        <taxon>Pseudomonadati</taxon>
        <taxon>Bacteroidota</taxon>
        <taxon>Chitinophagia</taxon>
        <taxon>Chitinophagales</taxon>
        <taxon>Chitinophagaceae</taxon>
        <taxon>Chitinophaga</taxon>
    </lineage>
</organism>
<keyword evidence="2" id="KW-1185">Reference proteome</keyword>
<dbReference type="AlphaFoldDB" id="A0A1I0S9R8"/>
<dbReference type="EMBL" id="FOJG01000002">
    <property type="protein sequence ID" value="SEW52938.1"/>
    <property type="molecule type" value="Genomic_DNA"/>
</dbReference>
<name>A0A1I0S9R8_9BACT</name>
<proteinExistence type="predicted"/>
<dbReference type="OrthoDB" id="679690at2"/>
<evidence type="ECO:0008006" key="3">
    <source>
        <dbReference type="Google" id="ProtNLM"/>
    </source>
</evidence>
<protein>
    <recommendedName>
        <fullName evidence="3">YtxH-like protein</fullName>
    </recommendedName>
</protein>
<sequence>MKKILFAAAAVGTAASLVILYLRKRQQGEDLIDDAKDAVKKSTGTMRKYMRKAQAEANGIYSNAMG</sequence>